<reference evidence="1" key="1">
    <citation type="submission" date="2021-06" db="EMBL/GenBank/DDBJ databases">
        <authorList>
            <person name="Kallberg Y."/>
            <person name="Tangrot J."/>
            <person name="Rosling A."/>
        </authorList>
    </citation>
    <scope>NUCLEOTIDE SEQUENCE</scope>
    <source>
        <strain evidence="1">MA453B</strain>
    </source>
</reference>
<comment type="caution">
    <text evidence="1">The sequence shown here is derived from an EMBL/GenBank/DDBJ whole genome shotgun (WGS) entry which is preliminary data.</text>
</comment>
<evidence type="ECO:0000313" key="1">
    <source>
        <dbReference type="EMBL" id="CAG8809037.1"/>
    </source>
</evidence>
<sequence>VVIPIRLYPFYRMRGAIAFNSGLQLALNSAYIHYATHSSSRNK</sequence>
<dbReference type="AlphaFoldDB" id="A0A9N9K4V5"/>
<accession>A0A9N9K4V5</accession>
<dbReference type="EMBL" id="CAJVPY010044580">
    <property type="protein sequence ID" value="CAG8809037.1"/>
    <property type="molecule type" value="Genomic_DNA"/>
</dbReference>
<organism evidence="1 2">
    <name type="scientific">Dentiscutata erythropus</name>
    <dbReference type="NCBI Taxonomy" id="1348616"/>
    <lineage>
        <taxon>Eukaryota</taxon>
        <taxon>Fungi</taxon>
        <taxon>Fungi incertae sedis</taxon>
        <taxon>Mucoromycota</taxon>
        <taxon>Glomeromycotina</taxon>
        <taxon>Glomeromycetes</taxon>
        <taxon>Diversisporales</taxon>
        <taxon>Gigasporaceae</taxon>
        <taxon>Dentiscutata</taxon>
    </lineage>
</organism>
<name>A0A9N9K4V5_9GLOM</name>
<gene>
    <name evidence="1" type="ORF">DERYTH_LOCUS25009</name>
</gene>
<dbReference type="Proteomes" id="UP000789405">
    <property type="component" value="Unassembled WGS sequence"/>
</dbReference>
<protein>
    <submittedName>
        <fullName evidence="1">4970_t:CDS:1</fullName>
    </submittedName>
</protein>
<proteinExistence type="predicted"/>
<evidence type="ECO:0000313" key="2">
    <source>
        <dbReference type="Proteomes" id="UP000789405"/>
    </source>
</evidence>
<keyword evidence="2" id="KW-1185">Reference proteome</keyword>
<feature type="non-terminal residue" evidence="1">
    <location>
        <position position="1"/>
    </location>
</feature>